<evidence type="ECO:0000313" key="4">
    <source>
        <dbReference type="EMBL" id="MCO6395119.1"/>
    </source>
</evidence>
<dbReference type="SUPFAM" id="SSF53807">
    <property type="entry name" value="Helical backbone' metal receptor"/>
    <property type="match status" value="1"/>
</dbReference>
<dbReference type="Pfam" id="PF01497">
    <property type="entry name" value="Peripla_BP_2"/>
    <property type="match status" value="1"/>
</dbReference>
<evidence type="ECO:0000256" key="1">
    <source>
        <dbReference type="ARBA" id="ARBA00008814"/>
    </source>
</evidence>
<dbReference type="Gene3D" id="3.40.50.1980">
    <property type="entry name" value="Nitrogenase molybdenum iron protein domain"/>
    <property type="match status" value="2"/>
</dbReference>
<comment type="caution">
    <text evidence="4">The sequence shown here is derived from an EMBL/GenBank/DDBJ whole genome shotgun (WGS) entry which is preliminary data.</text>
</comment>
<accession>A0AAW5HUE0</accession>
<dbReference type="PANTHER" id="PTHR30535:SF34">
    <property type="entry name" value="MOLYBDATE-BINDING PROTEIN MOLA"/>
    <property type="match status" value="1"/>
</dbReference>
<feature type="domain" description="Fe/B12 periplasmic-binding" evidence="3">
    <location>
        <begin position="65"/>
        <end position="326"/>
    </location>
</feature>
<organism evidence="4 5">
    <name type="scientific">Corynebacterium lipophilum</name>
    <dbReference type="NCBI Taxonomy" id="2804918"/>
    <lineage>
        <taxon>Bacteria</taxon>
        <taxon>Bacillati</taxon>
        <taxon>Actinomycetota</taxon>
        <taxon>Actinomycetes</taxon>
        <taxon>Mycobacteriales</taxon>
        <taxon>Corynebacteriaceae</taxon>
        <taxon>Corynebacterium</taxon>
    </lineage>
</organism>
<feature type="signal peptide" evidence="2">
    <location>
        <begin position="1"/>
        <end position="22"/>
    </location>
</feature>
<keyword evidence="5" id="KW-1185">Reference proteome</keyword>
<proteinExistence type="inferred from homology"/>
<dbReference type="AlphaFoldDB" id="A0AAW5HUE0"/>
<sequence length="364" mass="39567">MRHHAVAATLLTATLLVTGCTAENSAENTAENTAEQTTQTTQEDTTRLLTDIDGTDVRVPKQVTRLADTWDVNNQFVLMLGGGDTLVATTEEAKRLPWLTKIYPHVTELPTPASGTRLNVEELKEINPEMLLTSSKEQVEAARAQGIPAARVDFDDFEQLMKSVRITANALGTEEADQKATEYVTYMERNLKMVADRLGGMPGEKKPKVLHIVGGEDVTQADGPDSLVGEWIAATGARNVIEEVVDVTTVTPQDIVDAAPDFIIVGGMEAQLGVDKLVNDPALANVPAVKQGNVVKNPVGTSNWGRYSAEEALQLLWAAKLFHPEKFEDVDLVAETQQFYSTFYGYELSTEDAQRILDGEGPAA</sequence>
<name>A0AAW5HUE0_9CORY</name>
<keyword evidence="2" id="KW-0732">Signal</keyword>
<dbReference type="Gene3D" id="1.20.58.2180">
    <property type="match status" value="1"/>
</dbReference>
<comment type="similarity">
    <text evidence="1">Belongs to the bacterial solute-binding protein 8 family.</text>
</comment>
<dbReference type="Proteomes" id="UP001205920">
    <property type="component" value="Unassembled WGS sequence"/>
</dbReference>
<evidence type="ECO:0000259" key="3">
    <source>
        <dbReference type="PROSITE" id="PS50983"/>
    </source>
</evidence>
<feature type="chain" id="PRO_5043599359" evidence="2">
    <location>
        <begin position="23"/>
        <end position="364"/>
    </location>
</feature>
<dbReference type="RefSeq" id="WP_252931904.1">
    <property type="nucleotide sequence ID" value="NZ_JAEUWV010000015.1"/>
</dbReference>
<protein>
    <submittedName>
        <fullName evidence="4">ABC transporter substrate-binding protein</fullName>
    </submittedName>
</protein>
<evidence type="ECO:0000313" key="5">
    <source>
        <dbReference type="Proteomes" id="UP001205920"/>
    </source>
</evidence>
<dbReference type="InterPro" id="IPR050902">
    <property type="entry name" value="ABC_Transporter_SBP"/>
</dbReference>
<dbReference type="InterPro" id="IPR002491">
    <property type="entry name" value="ABC_transptr_periplasmic_BD"/>
</dbReference>
<evidence type="ECO:0000256" key="2">
    <source>
        <dbReference type="SAM" id="SignalP"/>
    </source>
</evidence>
<dbReference type="PROSITE" id="PS51257">
    <property type="entry name" value="PROKAR_LIPOPROTEIN"/>
    <property type="match status" value="1"/>
</dbReference>
<dbReference type="PROSITE" id="PS50983">
    <property type="entry name" value="FE_B12_PBP"/>
    <property type="match status" value="1"/>
</dbReference>
<dbReference type="EMBL" id="JAEUWV010000015">
    <property type="protein sequence ID" value="MCO6395119.1"/>
    <property type="molecule type" value="Genomic_DNA"/>
</dbReference>
<reference evidence="4 5" key="1">
    <citation type="submission" date="2021-01" db="EMBL/GenBank/DDBJ databases">
        <title>Identification and Characterization of Corynebacterium sp.</title>
        <authorList>
            <person name="Luo Q."/>
            <person name="Qu P."/>
            <person name="Chen Q."/>
        </authorList>
    </citation>
    <scope>NUCLEOTIDE SEQUENCE [LARGE SCALE GENOMIC DNA]</scope>
    <source>
        <strain evidence="4 5">MC-18</strain>
    </source>
</reference>
<dbReference type="PANTHER" id="PTHR30535">
    <property type="entry name" value="VITAMIN B12-BINDING PROTEIN"/>
    <property type="match status" value="1"/>
</dbReference>
<gene>
    <name evidence="4" type="ORF">JMN37_09085</name>
</gene>